<keyword evidence="21" id="KW-1185">Reference proteome</keyword>
<dbReference type="Pfam" id="PF05730">
    <property type="entry name" value="CFEM"/>
    <property type="match status" value="3"/>
</dbReference>
<comment type="subcellular location">
    <subcellularLocation>
        <location evidence="1">Cell membrane</location>
        <topology evidence="1">Lipid-anchor</topology>
        <topology evidence="1">GPI-anchor</topology>
    </subcellularLocation>
    <subcellularLocation>
        <location evidence="2">Secreted</location>
    </subcellularLocation>
</comment>
<dbReference type="InterPro" id="IPR003609">
    <property type="entry name" value="Pan_app"/>
</dbReference>
<evidence type="ECO:0000256" key="11">
    <source>
        <dbReference type="ARBA" id="ARBA00023136"/>
    </source>
</evidence>
<keyword evidence="6 15" id="KW-0349">Heme</keyword>
<feature type="disulfide bond" evidence="15">
    <location>
        <begin position="1031"/>
        <end position="1064"/>
    </location>
</feature>
<proteinExistence type="inferred from homology"/>
<feature type="transmembrane region" description="Helical" evidence="17">
    <location>
        <begin position="450"/>
        <end position="475"/>
    </location>
</feature>
<evidence type="ECO:0000256" key="8">
    <source>
        <dbReference type="ARBA" id="ARBA00022723"/>
    </source>
</evidence>
<dbReference type="InterPro" id="IPR008427">
    <property type="entry name" value="Extracellular_membr_CFEM_dom"/>
</dbReference>
<feature type="compositionally biased region" description="Low complexity" evidence="16">
    <location>
        <begin position="609"/>
        <end position="618"/>
    </location>
</feature>
<dbReference type="PROSITE" id="PS52012">
    <property type="entry name" value="CFEM"/>
    <property type="match status" value="1"/>
</dbReference>
<keyword evidence="12 15" id="KW-1015">Disulfide bond</keyword>
<keyword evidence="7" id="KW-0336">GPI-anchor</keyword>
<dbReference type="PANTHER" id="PTHR37928:SF1">
    <property type="entry name" value="CFEM DOMAIN PROTEIN (AFU_ORTHOLOGUE AFUA_6G14090)"/>
    <property type="match status" value="1"/>
</dbReference>
<feature type="region of interest" description="Disordered" evidence="16">
    <location>
        <begin position="273"/>
        <end position="313"/>
    </location>
</feature>
<feature type="transmembrane region" description="Helical" evidence="17">
    <location>
        <begin position="487"/>
        <end position="504"/>
    </location>
</feature>
<evidence type="ECO:0000256" key="3">
    <source>
        <dbReference type="ARBA" id="ARBA00010031"/>
    </source>
</evidence>
<dbReference type="AlphaFoldDB" id="A0A6A6EZB6"/>
<feature type="region of interest" description="Disordered" evidence="16">
    <location>
        <begin position="548"/>
        <end position="655"/>
    </location>
</feature>
<evidence type="ECO:0000256" key="16">
    <source>
        <dbReference type="SAM" id="MobiDB-lite"/>
    </source>
</evidence>
<comment type="similarity">
    <text evidence="3">Belongs to the RBT5 family.</text>
</comment>
<evidence type="ECO:0000256" key="10">
    <source>
        <dbReference type="ARBA" id="ARBA00023004"/>
    </source>
</evidence>
<keyword evidence="8 15" id="KW-0479">Metal-binding</keyword>
<keyword evidence="13" id="KW-0325">Glycoprotein</keyword>
<comment type="caution">
    <text evidence="15">Lacks conserved residue(s) required for the propagation of feature annotation.</text>
</comment>
<feature type="region of interest" description="Disordered" evidence="16">
    <location>
        <begin position="770"/>
        <end position="832"/>
    </location>
</feature>
<dbReference type="GO" id="GO:0046872">
    <property type="term" value="F:metal ion binding"/>
    <property type="evidence" value="ECO:0007669"/>
    <property type="project" value="UniProtKB-UniRule"/>
</dbReference>
<evidence type="ECO:0000313" key="20">
    <source>
        <dbReference type="EMBL" id="KAF2206350.1"/>
    </source>
</evidence>
<evidence type="ECO:0000259" key="19">
    <source>
        <dbReference type="PROSITE" id="PS52012"/>
    </source>
</evidence>
<evidence type="ECO:0000256" key="4">
    <source>
        <dbReference type="ARBA" id="ARBA00022475"/>
    </source>
</evidence>
<dbReference type="Proteomes" id="UP000799539">
    <property type="component" value="Unassembled WGS sequence"/>
</dbReference>
<evidence type="ECO:0000256" key="18">
    <source>
        <dbReference type="SAM" id="SignalP"/>
    </source>
</evidence>
<evidence type="ECO:0000256" key="15">
    <source>
        <dbReference type="PROSITE-ProRule" id="PRU01356"/>
    </source>
</evidence>
<name>A0A6A6EZB6_9PEZI</name>
<reference evidence="20" key="1">
    <citation type="journal article" date="2020" name="Stud. Mycol.">
        <title>101 Dothideomycetes genomes: a test case for predicting lifestyles and emergence of pathogens.</title>
        <authorList>
            <person name="Haridas S."/>
            <person name="Albert R."/>
            <person name="Binder M."/>
            <person name="Bloem J."/>
            <person name="Labutti K."/>
            <person name="Salamov A."/>
            <person name="Andreopoulos B."/>
            <person name="Baker S."/>
            <person name="Barry K."/>
            <person name="Bills G."/>
            <person name="Bluhm B."/>
            <person name="Cannon C."/>
            <person name="Castanera R."/>
            <person name="Culley D."/>
            <person name="Daum C."/>
            <person name="Ezra D."/>
            <person name="Gonzalez J."/>
            <person name="Henrissat B."/>
            <person name="Kuo A."/>
            <person name="Liang C."/>
            <person name="Lipzen A."/>
            <person name="Lutzoni F."/>
            <person name="Magnuson J."/>
            <person name="Mondo S."/>
            <person name="Nolan M."/>
            <person name="Ohm R."/>
            <person name="Pangilinan J."/>
            <person name="Park H.-J."/>
            <person name="Ramirez L."/>
            <person name="Alfaro M."/>
            <person name="Sun H."/>
            <person name="Tritt A."/>
            <person name="Yoshinaga Y."/>
            <person name="Zwiers L.-H."/>
            <person name="Turgeon B."/>
            <person name="Goodwin S."/>
            <person name="Spatafora J."/>
            <person name="Crous P."/>
            <person name="Grigoriev I."/>
        </authorList>
    </citation>
    <scope>NUCLEOTIDE SEQUENCE</scope>
    <source>
        <strain evidence="20">SCOH1-5</strain>
    </source>
</reference>
<evidence type="ECO:0000256" key="9">
    <source>
        <dbReference type="ARBA" id="ARBA00022729"/>
    </source>
</evidence>
<feature type="compositionally biased region" description="Low complexity" evidence="16">
    <location>
        <begin position="548"/>
        <end position="568"/>
    </location>
</feature>
<keyword evidence="10 15" id="KW-0408">Iron</keyword>
<dbReference type="OrthoDB" id="3648802at2759"/>
<evidence type="ECO:0000313" key="21">
    <source>
        <dbReference type="Proteomes" id="UP000799539"/>
    </source>
</evidence>
<dbReference type="SMART" id="SM00747">
    <property type="entry name" value="CFEM"/>
    <property type="match status" value="3"/>
</dbReference>
<evidence type="ECO:0000256" key="17">
    <source>
        <dbReference type="SAM" id="Phobius"/>
    </source>
</evidence>
<feature type="region of interest" description="Disordered" evidence="16">
    <location>
        <begin position="685"/>
        <end position="751"/>
    </location>
</feature>
<feature type="compositionally biased region" description="Pro residues" evidence="16">
    <location>
        <begin position="282"/>
        <end position="291"/>
    </location>
</feature>
<organism evidence="20 21">
    <name type="scientific">Cercospora zeae-maydis SCOH1-5</name>
    <dbReference type="NCBI Taxonomy" id="717836"/>
    <lineage>
        <taxon>Eukaryota</taxon>
        <taxon>Fungi</taxon>
        <taxon>Dikarya</taxon>
        <taxon>Ascomycota</taxon>
        <taxon>Pezizomycotina</taxon>
        <taxon>Dothideomycetes</taxon>
        <taxon>Dothideomycetidae</taxon>
        <taxon>Mycosphaerellales</taxon>
        <taxon>Mycosphaerellaceae</taxon>
        <taxon>Cercospora</taxon>
    </lineage>
</organism>
<feature type="compositionally biased region" description="Low complexity" evidence="16">
    <location>
        <begin position="292"/>
        <end position="313"/>
    </location>
</feature>
<feature type="binding site" description="axial binding residue" evidence="15">
    <location>
        <position position="1026"/>
    </location>
    <ligand>
        <name>heme</name>
        <dbReference type="ChEBI" id="CHEBI:30413"/>
    </ligand>
    <ligandPart>
        <name>Fe</name>
        <dbReference type="ChEBI" id="CHEBI:18248"/>
    </ligandPart>
</feature>
<feature type="compositionally biased region" description="Low complexity" evidence="16">
    <location>
        <begin position="685"/>
        <end position="696"/>
    </location>
</feature>
<keyword evidence="5" id="KW-0964">Secreted</keyword>
<evidence type="ECO:0000256" key="12">
    <source>
        <dbReference type="ARBA" id="ARBA00023157"/>
    </source>
</evidence>
<gene>
    <name evidence="20" type="ORF">CERZMDRAFT_108084</name>
</gene>
<feature type="compositionally biased region" description="Low complexity" evidence="16">
    <location>
        <begin position="632"/>
        <end position="648"/>
    </location>
</feature>
<keyword evidence="17" id="KW-1133">Transmembrane helix</keyword>
<keyword evidence="4" id="KW-1003">Cell membrane</keyword>
<keyword evidence="9 18" id="KW-0732">Signal</keyword>
<feature type="signal peptide" evidence="18">
    <location>
        <begin position="1"/>
        <end position="21"/>
    </location>
</feature>
<keyword evidence="17" id="KW-0812">Transmembrane</keyword>
<protein>
    <recommendedName>
        <fullName evidence="19">CFEM domain-containing protein</fullName>
    </recommendedName>
</protein>
<feature type="disulfide bond" evidence="15">
    <location>
        <begin position="1022"/>
        <end position="1029"/>
    </location>
</feature>
<keyword evidence="11 17" id="KW-0472">Membrane</keyword>
<dbReference type="EMBL" id="ML992723">
    <property type="protein sequence ID" value="KAF2206350.1"/>
    <property type="molecule type" value="Genomic_DNA"/>
</dbReference>
<feature type="compositionally biased region" description="Low complexity" evidence="16">
    <location>
        <begin position="770"/>
        <end position="827"/>
    </location>
</feature>
<evidence type="ECO:0000256" key="2">
    <source>
        <dbReference type="ARBA" id="ARBA00004613"/>
    </source>
</evidence>
<feature type="domain" description="CFEM" evidence="19">
    <location>
        <begin position="983"/>
        <end position="1092"/>
    </location>
</feature>
<dbReference type="GO" id="GO:0098552">
    <property type="term" value="C:side of membrane"/>
    <property type="evidence" value="ECO:0007669"/>
    <property type="project" value="UniProtKB-KW"/>
</dbReference>
<dbReference type="InterPro" id="IPR051735">
    <property type="entry name" value="CFEM_domain"/>
</dbReference>
<dbReference type="PANTHER" id="PTHR37928">
    <property type="entry name" value="CFEM DOMAIN PROTEIN (AFU_ORTHOLOGUE AFUA_6G14090)"/>
    <property type="match status" value="1"/>
</dbReference>
<feature type="compositionally biased region" description="Low complexity" evidence="16">
    <location>
        <begin position="577"/>
        <end position="591"/>
    </location>
</feature>
<keyword evidence="14" id="KW-0449">Lipoprotein</keyword>
<evidence type="ECO:0000256" key="14">
    <source>
        <dbReference type="ARBA" id="ARBA00023288"/>
    </source>
</evidence>
<feature type="compositionally biased region" description="Low complexity" evidence="16">
    <location>
        <begin position="705"/>
        <end position="743"/>
    </location>
</feature>
<evidence type="ECO:0000256" key="5">
    <source>
        <dbReference type="ARBA" id="ARBA00022525"/>
    </source>
</evidence>
<evidence type="ECO:0000256" key="7">
    <source>
        <dbReference type="ARBA" id="ARBA00022622"/>
    </source>
</evidence>
<evidence type="ECO:0000256" key="13">
    <source>
        <dbReference type="ARBA" id="ARBA00023180"/>
    </source>
</evidence>
<sequence length="1223" mass="127086">MARLLRLLCLAGLAFAGLNEADDLGLAKRQQPASCASPGVNFLVNSNPGNPNAPNAVNYTVQCGSDTFGDNLYNNALQAPNGYIDCITGCEASTDCSAFTFVANAVDGTGTSPGNCYLKRTSCNQGVAFDRSGQRTAAYIAALRPYPAAPGTTRTSSSAAPSATRSCAASATPVNSPSNANNVYFTQCDIDTEGGLLQVVGNQPNYTSCFPLCDTTANCVGFTFTTFYGPSCPGLCYLKYSESGVGGLRFTSSGMQGTNQYAAIRRDAYAPAQDGTATATPNGPPPPPPVQSTPIASSTTTTRTSSTAAAPTASSICPGRNNTVVTDANANSYTLYCGFEYEGAADTVPDVPNLQSCLNICGSRPSSGTGQCFGVTWTGGDTGPGYCYVKTQGLYLRATDPNIICAFEFELEQQQQQQLRCTAIFDYGYDYNDDQLSYSSILDYSDDDDYVLLLLLFFFFIFFFLLLLLFGDCATYIHNSRCPVFDYRYYCYYYIHVLFVPLLYRNRASNLHASGSVIDNDNNCFLNSETTSSSSSEFEIPISTPSIEVSPTISSETSSSSPFESSPPIYTPPQEFSTTITSETTSSSSSELAPPIYSPPSDVSTTLNSASSSASSASEGTPPIYTPPIQVSTTISSETTSSSSSELSPPIYTPPVDVSTTLTSASSSASSSSGLVPPIDLSTTLTPSSSSELVPPIYTPPVDLSTSTSSSSSELASTVSSSSGPTPLSSTSASDISASTSSSEALPPIYTPPVDITTTVVSSSSSSDITAVSSSTESSSEVPSNPPVYSQPSSSSSEASASSTQQSSNPPASSASSSSVEASSSNAPTPPIYEVPTTSVVSSSSAPTPPIYVVPTTSLVSSSGLVSSSSGQVTFTVTPLPQTSSSGLVSSSGQVTLIVTPVPSPSTTSRVPPQITDIPSCARPCITDLGACAEGDVRCICSNQALLERYRSCVVQACTPSEAQNVVGYAVELCRDYGITALPPLNYPSSTASATSATTSRAPSITDIPECAQTCVPNYGTCAAGDIRCICSNQSLLEGYRSCVIQNCNAADAQATYDYASRICGNYGVTNIPPLVYPSSTSAVPSTSFTSPPSVTDIPQCAQPCVLDYGNCREGDVRCVCSNTPLLEGYRTCVLRNCNAAGAQQVYAYAVNLCGSYGVTSLPPLYPSSTAGVPTSSTSATASSRPASVTTLTPSLSSCIPCTRSTGSCVKKTTVIPLYSREL</sequence>
<evidence type="ECO:0000256" key="6">
    <source>
        <dbReference type="ARBA" id="ARBA00022617"/>
    </source>
</evidence>
<dbReference type="GO" id="GO:0005886">
    <property type="term" value="C:plasma membrane"/>
    <property type="evidence" value="ECO:0007669"/>
    <property type="project" value="UniProtKB-SubCell"/>
</dbReference>
<feature type="chain" id="PRO_5025331943" description="CFEM domain-containing protein" evidence="18">
    <location>
        <begin position="22"/>
        <end position="1223"/>
    </location>
</feature>
<dbReference type="Pfam" id="PF14295">
    <property type="entry name" value="PAN_4"/>
    <property type="match status" value="2"/>
</dbReference>
<accession>A0A6A6EZB6</accession>
<dbReference type="GO" id="GO:0005576">
    <property type="term" value="C:extracellular region"/>
    <property type="evidence" value="ECO:0007669"/>
    <property type="project" value="UniProtKB-SubCell"/>
</dbReference>
<evidence type="ECO:0000256" key="1">
    <source>
        <dbReference type="ARBA" id="ARBA00004609"/>
    </source>
</evidence>